<dbReference type="Gene3D" id="1.25.40.1050">
    <property type="match status" value="1"/>
</dbReference>
<name>A0A481Z9K9_9VIRU</name>
<accession>A0A481Z9K9</accession>
<evidence type="ECO:0000256" key="3">
    <source>
        <dbReference type="ARBA" id="ARBA00022839"/>
    </source>
</evidence>
<gene>
    <name evidence="6" type="ORF">LCPAC304_03890</name>
</gene>
<dbReference type="InterPro" id="IPR041412">
    <property type="entry name" value="Xrn1_helical"/>
</dbReference>
<feature type="domain" description="Xrn1 helical" evidence="5">
    <location>
        <begin position="394"/>
        <end position="533"/>
    </location>
</feature>
<evidence type="ECO:0000256" key="1">
    <source>
        <dbReference type="ARBA" id="ARBA00022722"/>
    </source>
</evidence>
<evidence type="ECO:0000259" key="5">
    <source>
        <dbReference type="Pfam" id="PF17846"/>
    </source>
</evidence>
<evidence type="ECO:0000259" key="4">
    <source>
        <dbReference type="Pfam" id="PF03159"/>
    </source>
</evidence>
<dbReference type="InterPro" id="IPR027073">
    <property type="entry name" value="5_3_exoribonuclease"/>
</dbReference>
<dbReference type="Pfam" id="PF17846">
    <property type="entry name" value="XRN_M"/>
    <property type="match status" value="1"/>
</dbReference>
<keyword evidence="2" id="KW-0378">Hydrolase</keyword>
<evidence type="ECO:0000313" key="6">
    <source>
        <dbReference type="EMBL" id="QBK92042.1"/>
    </source>
</evidence>
<dbReference type="GO" id="GO:0000956">
    <property type="term" value="P:nuclear-transcribed mRNA catabolic process"/>
    <property type="evidence" value="ECO:0007669"/>
    <property type="project" value="TreeGrafter"/>
</dbReference>
<keyword evidence="3 6" id="KW-0269">Exonuclease</keyword>
<dbReference type="PANTHER" id="PTHR12341">
    <property type="entry name" value="5'-&gt;3' EXORIBONUCLEASE"/>
    <property type="match status" value="1"/>
</dbReference>
<sequence length="683" mass="78964">MGVPQFFRFLKRRYPEALAREIAGKVSSLAFDMNGFFYRAAEKVYGYGDGTRDNKKIPDYKKRQREKEIAKLDPHLLRRMLFDAILTNIKDVLMQVNPQDTVIFAIDGMVPMAKIQQQRQRRYKSAFEKKSKFFDTNAFSPGTELMVELDEYLREHLNIDIEKGKIGEGLWLPPKVIYSSHLVPGEGEHKIMDFYRKGLPEGPIAAKGGSHIIYGMDADLIMLSMLLPQERVFLMREDLTDIVNIEHLRENVQKDLGTETAIDDFLALMYLIGNDFLPRIKTTSNFDFVLPKVIDTYKKVGKSITSNGGKEINWLGLAHFLYHLRTLEPGFAQELSKTKYVHKSFVMDNAVKDGTLDFKEFRNGWYDYALGVPINSQDLLKTFAIPPSLAGPTTQQITEMSVEFLTGMAWTSLYYRKGMAAINREWSYPYFYAPLLTDLAIIAGQVAKKRQKIKQYKAFDTMLEYNVVHQLLCIIPPKSNHLLPKEVLPFYYAQSPIIDQFPNTFLFDEDGKNEKWQMHALVPHANIQRIYVVTEFVTFTRKTIKELDPQEDFMYATRGFGDPRKTIVQIRRTSDQICTGIKPSLGQWGRQTLAPRQEPPSKVIITRNQVQMRPDTFVKLQDPTLRPLEERKITGDVKLVRFRPRGQLWRVRRSKQKSAPKKSAIELLAQFDMDYSQVPIIFE</sequence>
<protein>
    <submittedName>
        <fullName evidence="6">XRN 5'-3' exonuclease</fullName>
    </submittedName>
</protein>
<feature type="domain" description="Xrn1 N-terminal" evidence="4">
    <location>
        <begin position="1"/>
        <end position="238"/>
    </location>
</feature>
<dbReference type="Pfam" id="PF03159">
    <property type="entry name" value="XRN_N"/>
    <property type="match status" value="1"/>
</dbReference>
<dbReference type="GO" id="GO:0003723">
    <property type="term" value="F:RNA binding"/>
    <property type="evidence" value="ECO:0007669"/>
    <property type="project" value="TreeGrafter"/>
</dbReference>
<dbReference type="Gene3D" id="3.40.50.12390">
    <property type="match status" value="1"/>
</dbReference>
<dbReference type="InterPro" id="IPR004859">
    <property type="entry name" value="Xrn1_N"/>
</dbReference>
<organism evidence="6">
    <name type="scientific">Pithovirus LCPAC304</name>
    <dbReference type="NCBI Taxonomy" id="2506594"/>
    <lineage>
        <taxon>Viruses</taxon>
        <taxon>Pithoviruses</taxon>
    </lineage>
</organism>
<evidence type="ECO:0000256" key="2">
    <source>
        <dbReference type="ARBA" id="ARBA00022801"/>
    </source>
</evidence>
<dbReference type="EMBL" id="MK500567">
    <property type="protein sequence ID" value="QBK92042.1"/>
    <property type="molecule type" value="Genomic_DNA"/>
</dbReference>
<keyword evidence="1" id="KW-0540">Nuclease</keyword>
<proteinExistence type="predicted"/>
<reference evidence="6" key="1">
    <citation type="journal article" date="2019" name="MBio">
        <title>Virus Genomes from Deep Sea Sediments Expand the Ocean Megavirome and Support Independent Origins of Viral Gigantism.</title>
        <authorList>
            <person name="Backstrom D."/>
            <person name="Yutin N."/>
            <person name="Jorgensen S.L."/>
            <person name="Dharamshi J."/>
            <person name="Homa F."/>
            <person name="Zaremba-Niedwiedzka K."/>
            <person name="Spang A."/>
            <person name="Wolf Y.I."/>
            <person name="Koonin E.V."/>
            <person name="Ettema T.J."/>
        </authorList>
    </citation>
    <scope>NUCLEOTIDE SEQUENCE</scope>
</reference>
<dbReference type="GO" id="GO:0004534">
    <property type="term" value="F:5'-3' RNA exonuclease activity"/>
    <property type="evidence" value="ECO:0007669"/>
    <property type="project" value="TreeGrafter"/>
</dbReference>